<sequence>MTGIKALAQHLDLSIGTVSRALNGKPDVKAETRRRVLAAAKELDYRPNHSGRSLRHGRTNTVGLVLETGSPSTLAGDTFFMHLVDAMQETLAEEGLDLVLLPCRSADDPIEFLRRHVTRRMVDSIVITATRRQDERIAMLLEDGTPFLALGRSETPGAYPWIDLDFAGAARDSVDALVRLGHRRIAIAAPRRDVNLAHIYMEGYRDALAAHGLPVDEALILRASGSENGGVQVAEALLRLEDRPTAVMLGQELMAIGLYSHLAQVGVQPGRDLSVIGFRQSPQLRFLSPALACFALDVRALGKEVGQAVMALSADPVAARGIGRVWPLEYVPAPSVQPPVR</sequence>
<protein>
    <submittedName>
        <fullName evidence="5">Putative transcriptional regulator protein</fullName>
    </submittedName>
</protein>
<dbReference type="STRING" id="314256.OG2516_10476"/>
<dbReference type="Proteomes" id="UP000003635">
    <property type="component" value="Unassembled WGS sequence"/>
</dbReference>
<dbReference type="PANTHER" id="PTHR30146">
    <property type="entry name" value="LACI-RELATED TRANSCRIPTIONAL REPRESSOR"/>
    <property type="match status" value="1"/>
</dbReference>
<dbReference type="Pfam" id="PF00532">
    <property type="entry name" value="Peripla_BP_1"/>
    <property type="match status" value="1"/>
</dbReference>
<dbReference type="AlphaFoldDB" id="Q2CKA8"/>
<dbReference type="Gene3D" id="1.10.260.40">
    <property type="entry name" value="lambda repressor-like DNA-binding domains"/>
    <property type="match status" value="1"/>
</dbReference>
<keyword evidence="2" id="KW-0238">DNA-binding</keyword>
<organism evidence="5 6">
    <name type="scientific">Oceanicola granulosus (strain ATCC BAA-861 / DSM 15982 / KCTC 12143 / HTCC2516)</name>
    <dbReference type="NCBI Taxonomy" id="314256"/>
    <lineage>
        <taxon>Bacteria</taxon>
        <taxon>Pseudomonadati</taxon>
        <taxon>Pseudomonadota</taxon>
        <taxon>Alphaproteobacteria</taxon>
        <taxon>Rhodobacterales</taxon>
        <taxon>Roseobacteraceae</taxon>
        <taxon>Oceanicola</taxon>
    </lineage>
</organism>
<dbReference type="GO" id="GO:0003700">
    <property type="term" value="F:DNA-binding transcription factor activity"/>
    <property type="evidence" value="ECO:0007669"/>
    <property type="project" value="TreeGrafter"/>
</dbReference>
<dbReference type="eggNOG" id="COG1609">
    <property type="taxonomic scope" value="Bacteria"/>
</dbReference>
<dbReference type="PROSITE" id="PS50932">
    <property type="entry name" value="HTH_LACI_2"/>
    <property type="match status" value="1"/>
</dbReference>
<evidence type="ECO:0000259" key="4">
    <source>
        <dbReference type="PROSITE" id="PS50932"/>
    </source>
</evidence>
<keyword evidence="1" id="KW-0805">Transcription regulation</keyword>
<reference evidence="5 6" key="1">
    <citation type="journal article" date="2010" name="J. Bacteriol.">
        <title>Genome sequences of Oceanicola granulosus HTCC2516(T) and Oceanicola batsensis HTCC2597(TDelta).</title>
        <authorList>
            <person name="Thrash J.C."/>
            <person name="Cho J.C."/>
            <person name="Vergin K.L."/>
            <person name="Giovannoni S.J."/>
        </authorList>
    </citation>
    <scope>NUCLEOTIDE SEQUENCE [LARGE SCALE GENOMIC DNA]</scope>
    <source>
        <strain evidence="6">ATCC BAA-861 / DSM 15982 / KCTC 12143 / HTCC2516</strain>
    </source>
</reference>
<dbReference type="Gene3D" id="3.40.50.2300">
    <property type="match status" value="2"/>
</dbReference>
<dbReference type="InterPro" id="IPR010982">
    <property type="entry name" value="Lambda_DNA-bd_dom_sf"/>
</dbReference>
<dbReference type="CDD" id="cd20010">
    <property type="entry name" value="PBP1_AglR-like"/>
    <property type="match status" value="1"/>
</dbReference>
<comment type="caution">
    <text evidence="5">The sequence shown here is derived from an EMBL/GenBank/DDBJ whole genome shotgun (WGS) entry which is preliminary data.</text>
</comment>
<accession>Q2CKA8</accession>
<dbReference type="RefSeq" id="WP_007255615.1">
    <property type="nucleotide sequence ID" value="NZ_CH724107.1"/>
</dbReference>
<keyword evidence="3" id="KW-0804">Transcription</keyword>
<evidence type="ECO:0000256" key="1">
    <source>
        <dbReference type="ARBA" id="ARBA00023015"/>
    </source>
</evidence>
<dbReference type="HOGENOM" id="CLU_037628_6_1_5"/>
<evidence type="ECO:0000313" key="6">
    <source>
        <dbReference type="Proteomes" id="UP000003635"/>
    </source>
</evidence>
<dbReference type="SMART" id="SM00354">
    <property type="entry name" value="HTH_LACI"/>
    <property type="match status" value="1"/>
</dbReference>
<evidence type="ECO:0000313" key="5">
    <source>
        <dbReference type="EMBL" id="EAR52881.1"/>
    </source>
</evidence>
<dbReference type="SUPFAM" id="SSF53822">
    <property type="entry name" value="Periplasmic binding protein-like I"/>
    <property type="match status" value="1"/>
</dbReference>
<evidence type="ECO:0000256" key="3">
    <source>
        <dbReference type="ARBA" id="ARBA00023163"/>
    </source>
</evidence>
<dbReference type="InterPro" id="IPR000843">
    <property type="entry name" value="HTH_LacI"/>
</dbReference>
<name>Q2CKA8_OCEGH</name>
<evidence type="ECO:0000256" key="2">
    <source>
        <dbReference type="ARBA" id="ARBA00023125"/>
    </source>
</evidence>
<dbReference type="SUPFAM" id="SSF47413">
    <property type="entry name" value="lambda repressor-like DNA-binding domains"/>
    <property type="match status" value="1"/>
</dbReference>
<dbReference type="Pfam" id="PF00356">
    <property type="entry name" value="LacI"/>
    <property type="match status" value="1"/>
</dbReference>
<keyword evidence="6" id="KW-1185">Reference proteome</keyword>
<dbReference type="GO" id="GO:0000976">
    <property type="term" value="F:transcription cis-regulatory region binding"/>
    <property type="evidence" value="ECO:0007669"/>
    <property type="project" value="TreeGrafter"/>
</dbReference>
<dbReference type="InterPro" id="IPR001761">
    <property type="entry name" value="Peripla_BP/Lac1_sug-bd_dom"/>
</dbReference>
<proteinExistence type="predicted"/>
<dbReference type="CDD" id="cd01392">
    <property type="entry name" value="HTH_LacI"/>
    <property type="match status" value="1"/>
</dbReference>
<dbReference type="PANTHER" id="PTHR30146:SF155">
    <property type="entry name" value="ALANINE RACEMASE"/>
    <property type="match status" value="1"/>
</dbReference>
<dbReference type="InterPro" id="IPR028082">
    <property type="entry name" value="Peripla_BP_I"/>
</dbReference>
<feature type="domain" description="HTH lacI-type" evidence="4">
    <location>
        <begin position="2"/>
        <end position="56"/>
    </location>
</feature>
<gene>
    <name evidence="5" type="ORF">OG2516_10476</name>
</gene>
<dbReference type="OrthoDB" id="234496at2"/>
<dbReference type="EMBL" id="AAOT01000001">
    <property type="protein sequence ID" value="EAR52881.1"/>
    <property type="molecule type" value="Genomic_DNA"/>
</dbReference>